<dbReference type="Proteomes" id="UP000828251">
    <property type="component" value="Unassembled WGS sequence"/>
</dbReference>
<sequence>MFNAGKTYRGMISSSNSWQPIVDFGCFDNYIRRDDVLPTTSTVEGTSNLGDVGGVENEKGIDFDADPIQEPDVEGPGENAKEDPRFYSPLAHMHNVDLSVEDALEFVKLPHRRLDHASSSLDSGDLEVGKEFSSKDHFVAIVKRYNIRMGYTFTLLSI</sequence>
<accession>A0A9D4AL47</accession>
<name>A0A9D4AL47_9ROSI</name>
<dbReference type="AlphaFoldDB" id="A0A9D4AL47"/>
<feature type="region of interest" description="Disordered" evidence="1">
    <location>
        <begin position="40"/>
        <end position="83"/>
    </location>
</feature>
<evidence type="ECO:0008006" key="4">
    <source>
        <dbReference type="Google" id="ProtNLM"/>
    </source>
</evidence>
<evidence type="ECO:0000256" key="1">
    <source>
        <dbReference type="SAM" id="MobiDB-lite"/>
    </source>
</evidence>
<evidence type="ECO:0000313" key="2">
    <source>
        <dbReference type="EMBL" id="KAH1129438.1"/>
    </source>
</evidence>
<reference evidence="2 3" key="1">
    <citation type="journal article" date="2021" name="Plant Biotechnol. J.">
        <title>Multi-omics assisted identification of the key and species-specific regulatory components of drought-tolerant mechanisms in Gossypium stocksii.</title>
        <authorList>
            <person name="Yu D."/>
            <person name="Ke L."/>
            <person name="Zhang D."/>
            <person name="Wu Y."/>
            <person name="Sun Y."/>
            <person name="Mei J."/>
            <person name="Sun J."/>
            <person name="Sun Y."/>
        </authorList>
    </citation>
    <scope>NUCLEOTIDE SEQUENCE [LARGE SCALE GENOMIC DNA]</scope>
    <source>
        <strain evidence="3">cv. E1</strain>
        <tissue evidence="2">Leaf</tissue>
    </source>
</reference>
<comment type="caution">
    <text evidence="2">The sequence shown here is derived from an EMBL/GenBank/DDBJ whole genome shotgun (WGS) entry which is preliminary data.</text>
</comment>
<feature type="compositionally biased region" description="Acidic residues" evidence="1">
    <location>
        <begin position="63"/>
        <end position="75"/>
    </location>
</feature>
<evidence type="ECO:0000313" key="3">
    <source>
        <dbReference type="Proteomes" id="UP000828251"/>
    </source>
</evidence>
<dbReference type="OrthoDB" id="10550090at2759"/>
<protein>
    <recommendedName>
        <fullName evidence="4">Transposase MuDR plant domain-containing protein</fullName>
    </recommendedName>
</protein>
<dbReference type="EMBL" id="JAIQCV010000001">
    <property type="protein sequence ID" value="KAH1129438.1"/>
    <property type="molecule type" value="Genomic_DNA"/>
</dbReference>
<feature type="compositionally biased region" description="Polar residues" evidence="1">
    <location>
        <begin position="40"/>
        <end position="49"/>
    </location>
</feature>
<gene>
    <name evidence="2" type="ORF">J1N35_000816</name>
</gene>
<keyword evidence="3" id="KW-1185">Reference proteome</keyword>
<proteinExistence type="predicted"/>
<organism evidence="2 3">
    <name type="scientific">Gossypium stocksii</name>
    <dbReference type="NCBI Taxonomy" id="47602"/>
    <lineage>
        <taxon>Eukaryota</taxon>
        <taxon>Viridiplantae</taxon>
        <taxon>Streptophyta</taxon>
        <taxon>Embryophyta</taxon>
        <taxon>Tracheophyta</taxon>
        <taxon>Spermatophyta</taxon>
        <taxon>Magnoliopsida</taxon>
        <taxon>eudicotyledons</taxon>
        <taxon>Gunneridae</taxon>
        <taxon>Pentapetalae</taxon>
        <taxon>rosids</taxon>
        <taxon>malvids</taxon>
        <taxon>Malvales</taxon>
        <taxon>Malvaceae</taxon>
        <taxon>Malvoideae</taxon>
        <taxon>Gossypium</taxon>
    </lineage>
</organism>